<keyword evidence="7" id="KW-0275">Fatty acid biosynthesis</keyword>
<keyword evidence="6" id="KW-0443">Lipid metabolism</keyword>
<keyword evidence="3" id="KW-0378">Hydrolase</keyword>
<evidence type="ECO:0000256" key="3">
    <source>
        <dbReference type="ARBA" id="ARBA00022801"/>
    </source>
</evidence>
<dbReference type="InterPro" id="IPR045023">
    <property type="entry name" value="FATA/B"/>
</dbReference>
<protein>
    <submittedName>
        <fullName evidence="10">Acyl-[acyl-carrier-protein] thioesterase</fullName>
    </submittedName>
</protein>
<dbReference type="RefSeq" id="WP_220640389.1">
    <property type="nucleotide sequence ID" value="NZ_CP080429.1"/>
</dbReference>
<dbReference type="PANTHER" id="PTHR31727">
    <property type="entry name" value="OLEOYL-ACYL CARRIER PROTEIN THIOESTERASE 1, CHLOROPLASTIC"/>
    <property type="match status" value="1"/>
</dbReference>
<evidence type="ECO:0000259" key="8">
    <source>
        <dbReference type="Pfam" id="PF01643"/>
    </source>
</evidence>
<feature type="domain" description="Acyl-ACP thioesterase N-terminal hotdog" evidence="8">
    <location>
        <begin position="11"/>
        <end position="125"/>
    </location>
</feature>
<reference evidence="10 11" key="1">
    <citation type="submission" date="2021-07" db="EMBL/GenBank/DDBJ databases">
        <title>Flavobacterium WSW3-B6 sp.nov, isolated from seaweed.</title>
        <authorList>
            <person name="Muhammad N."/>
            <person name="Ho H."/>
            <person name="Lee Y.-J."/>
            <person name="Nguyen T."/>
            <person name="Ho J."/>
            <person name="Kim S.-G."/>
        </authorList>
    </citation>
    <scope>NUCLEOTIDE SEQUENCE [LARGE SCALE GENOMIC DNA]</scope>
    <source>
        <strain evidence="10 11">WSW3-B6</strain>
    </source>
</reference>
<evidence type="ECO:0000313" key="11">
    <source>
        <dbReference type="Proteomes" id="UP000825381"/>
    </source>
</evidence>
<feature type="domain" description="Acyl-ACP thioesterase-like C-terminal" evidence="9">
    <location>
        <begin position="156"/>
        <end position="236"/>
    </location>
</feature>
<proteinExistence type="inferred from homology"/>
<evidence type="ECO:0000256" key="7">
    <source>
        <dbReference type="ARBA" id="ARBA00023160"/>
    </source>
</evidence>
<dbReference type="Pfam" id="PF01643">
    <property type="entry name" value="Acyl-ACP_TE"/>
    <property type="match status" value="1"/>
</dbReference>
<dbReference type="InterPro" id="IPR049427">
    <property type="entry name" value="Acyl-ACP_TE_C"/>
</dbReference>
<sequence>MPIAPDFKSIHSVEWEVNFLQCNPNGYLKQTELCNLLQLTAAAHSETGGMSFTEMQQHNQAWVLSRMRVEIEKMPQWRDVVTIKTWITDLHGSRSIRALEVWLNNEKIIGAVTYWVVFNTKLRKSEGLALPHDHLEKYPEKLATETPFARLDLNKEVKAISERTVALSDLDIVFHVNNVKYLEWCLDAVDYKLLLRQQLKSFDMNFLRELKLNDDVVLHTTTEDEDKSTFFKVTKNDKPSFALALNWK</sequence>
<dbReference type="InterPro" id="IPR029069">
    <property type="entry name" value="HotDog_dom_sf"/>
</dbReference>
<organism evidence="10 11">
    <name type="scientific">Flavobacterium litorale</name>
    <dbReference type="NCBI Taxonomy" id="2856519"/>
    <lineage>
        <taxon>Bacteria</taxon>
        <taxon>Pseudomonadati</taxon>
        <taxon>Bacteroidota</taxon>
        <taxon>Flavobacteriia</taxon>
        <taxon>Flavobacteriales</taxon>
        <taxon>Flavobacteriaceae</taxon>
        <taxon>Flavobacterium</taxon>
    </lineage>
</organism>
<keyword evidence="4" id="KW-0276">Fatty acid metabolism</keyword>
<dbReference type="Gene3D" id="3.10.129.10">
    <property type="entry name" value="Hotdog Thioesterase"/>
    <property type="match status" value="1"/>
</dbReference>
<evidence type="ECO:0000256" key="6">
    <source>
        <dbReference type="ARBA" id="ARBA00023098"/>
    </source>
</evidence>
<evidence type="ECO:0000256" key="1">
    <source>
        <dbReference type="ARBA" id="ARBA00006500"/>
    </source>
</evidence>
<accession>A0ABX8V5C2</accession>
<keyword evidence="11" id="KW-1185">Reference proteome</keyword>
<dbReference type="CDD" id="cd00586">
    <property type="entry name" value="4HBT"/>
    <property type="match status" value="1"/>
</dbReference>
<evidence type="ECO:0000256" key="2">
    <source>
        <dbReference type="ARBA" id="ARBA00022516"/>
    </source>
</evidence>
<dbReference type="InterPro" id="IPR002864">
    <property type="entry name" value="Acyl-ACP_thioesterase_NHD"/>
</dbReference>
<dbReference type="SUPFAM" id="SSF54637">
    <property type="entry name" value="Thioesterase/thiol ester dehydrase-isomerase"/>
    <property type="match status" value="2"/>
</dbReference>
<gene>
    <name evidence="10" type="ORF">K1I41_10980</name>
</gene>
<dbReference type="Proteomes" id="UP000825381">
    <property type="component" value="Chromosome"/>
</dbReference>
<dbReference type="PANTHER" id="PTHR31727:SF6">
    <property type="entry name" value="OLEOYL-ACYL CARRIER PROTEIN THIOESTERASE 1, CHLOROPLASTIC"/>
    <property type="match status" value="1"/>
</dbReference>
<evidence type="ECO:0000313" key="10">
    <source>
        <dbReference type="EMBL" id="QYJ68044.1"/>
    </source>
</evidence>
<evidence type="ECO:0000256" key="4">
    <source>
        <dbReference type="ARBA" id="ARBA00022832"/>
    </source>
</evidence>
<evidence type="ECO:0000259" key="9">
    <source>
        <dbReference type="Pfam" id="PF20791"/>
    </source>
</evidence>
<keyword evidence="5" id="KW-0809">Transit peptide</keyword>
<dbReference type="Pfam" id="PF20791">
    <property type="entry name" value="Acyl-ACP_TE_C"/>
    <property type="match status" value="1"/>
</dbReference>
<dbReference type="EMBL" id="CP080429">
    <property type="protein sequence ID" value="QYJ68044.1"/>
    <property type="molecule type" value="Genomic_DNA"/>
</dbReference>
<evidence type="ECO:0000256" key="5">
    <source>
        <dbReference type="ARBA" id="ARBA00022946"/>
    </source>
</evidence>
<name>A0ABX8V5C2_9FLAO</name>
<comment type="similarity">
    <text evidence="1">Belongs to the acyl-ACP thioesterase family.</text>
</comment>
<keyword evidence="2" id="KW-0444">Lipid biosynthesis</keyword>